<dbReference type="Pfam" id="PF13563">
    <property type="entry name" value="2_5_RNA_ligase2"/>
    <property type="match status" value="1"/>
</dbReference>
<dbReference type="HAMAP" id="MF_01444">
    <property type="entry name" value="2H_phosphoesterase_YjcG"/>
    <property type="match status" value="1"/>
</dbReference>
<organism evidence="3 4">
    <name type="scientific">Alteribacillus bidgolensis</name>
    <dbReference type="NCBI Taxonomy" id="930129"/>
    <lineage>
        <taxon>Bacteria</taxon>
        <taxon>Bacillati</taxon>
        <taxon>Bacillota</taxon>
        <taxon>Bacilli</taxon>
        <taxon>Bacillales</taxon>
        <taxon>Bacillaceae</taxon>
        <taxon>Alteribacillus</taxon>
    </lineage>
</organism>
<evidence type="ECO:0000313" key="3">
    <source>
        <dbReference type="EMBL" id="SDI27415.1"/>
    </source>
</evidence>
<accession>A0A1G8J851</accession>
<dbReference type="OrthoDB" id="1524661at2"/>
<dbReference type="Proteomes" id="UP000199017">
    <property type="component" value="Unassembled WGS sequence"/>
</dbReference>
<dbReference type="InterPro" id="IPR009097">
    <property type="entry name" value="Cyclic_Pdiesterase"/>
</dbReference>
<gene>
    <name evidence="3" type="ORF">SAMN05216352_10690</name>
</gene>
<keyword evidence="4" id="KW-1185">Reference proteome</keyword>
<dbReference type="InterPro" id="IPR050580">
    <property type="entry name" value="2H_phosphoesterase_YjcG-like"/>
</dbReference>
<dbReference type="GO" id="GO:0016788">
    <property type="term" value="F:hydrolase activity, acting on ester bonds"/>
    <property type="evidence" value="ECO:0007669"/>
    <property type="project" value="UniProtKB-UniRule"/>
</dbReference>
<name>A0A1G8J851_9BACI</name>
<feature type="short sequence motif" description="HXTX 1" evidence="2">
    <location>
        <begin position="34"/>
        <end position="37"/>
    </location>
</feature>
<dbReference type="NCBIfam" id="NF010223">
    <property type="entry name" value="PRK13679.1"/>
    <property type="match status" value="1"/>
</dbReference>
<dbReference type="STRING" id="930129.SAMN05216352_10690"/>
<dbReference type="EC" id="3.1.-.-" evidence="2"/>
<dbReference type="Gene3D" id="3.90.1140.10">
    <property type="entry name" value="Cyclic phosphodiesterase"/>
    <property type="match status" value="1"/>
</dbReference>
<evidence type="ECO:0000256" key="2">
    <source>
        <dbReference type="HAMAP-Rule" id="MF_01444"/>
    </source>
</evidence>
<evidence type="ECO:0000313" key="4">
    <source>
        <dbReference type="Proteomes" id="UP000199017"/>
    </source>
</evidence>
<feature type="active site" description="Proton donor" evidence="2">
    <location>
        <position position="34"/>
    </location>
</feature>
<dbReference type="PANTHER" id="PTHR40037:SF1">
    <property type="entry name" value="PHOSPHOESTERASE SAOUHSC_00951-RELATED"/>
    <property type="match status" value="1"/>
</dbReference>
<dbReference type="RefSeq" id="WP_091585000.1">
    <property type="nucleotide sequence ID" value="NZ_FNDU01000006.1"/>
</dbReference>
<keyword evidence="1 2" id="KW-0378">Hydrolase</keyword>
<dbReference type="InterPro" id="IPR022932">
    <property type="entry name" value="YjcG"/>
</dbReference>
<keyword evidence="3" id="KW-0436">Ligase</keyword>
<dbReference type="SUPFAM" id="SSF55144">
    <property type="entry name" value="LigT-like"/>
    <property type="match status" value="1"/>
</dbReference>
<dbReference type="PANTHER" id="PTHR40037">
    <property type="entry name" value="PHOSPHOESTERASE YJCG-RELATED"/>
    <property type="match status" value="1"/>
</dbReference>
<protein>
    <recommendedName>
        <fullName evidence="2">Putative phosphoesterase SAMN05216352_10690</fullName>
        <ecNumber evidence="2">3.1.-.-</ecNumber>
    </recommendedName>
</protein>
<reference evidence="3 4" key="1">
    <citation type="submission" date="2016-10" db="EMBL/GenBank/DDBJ databases">
        <authorList>
            <person name="de Groot N.N."/>
        </authorList>
    </citation>
    <scope>NUCLEOTIDE SEQUENCE [LARGE SCALE GENOMIC DNA]</scope>
    <source>
        <strain evidence="4">P4B,CCM 7963,CECT 7998,DSM 25260,IBRC-M 10614,KCTC 13821</strain>
    </source>
</reference>
<comment type="similarity">
    <text evidence="2">Belongs to the 2H phosphoesterase superfamily. YjcG family.</text>
</comment>
<evidence type="ECO:0000256" key="1">
    <source>
        <dbReference type="ARBA" id="ARBA00022801"/>
    </source>
</evidence>
<proteinExistence type="inferred from homology"/>
<dbReference type="GO" id="GO:0016874">
    <property type="term" value="F:ligase activity"/>
    <property type="evidence" value="ECO:0007669"/>
    <property type="project" value="UniProtKB-KW"/>
</dbReference>
<sequence length="170" mass="20516">MKYGIAFFPSKQLQDMANNYRKRYDSHYLWIPPHITLKPPYELKEDQLEQEMQRIHTISSKTPPFPLTIYKADTFYPKENKIFLKIKSNDILLSLYEALNEQQNSKENEEFTPHLTIGQDLTNDEHFDVVDQLKMKDIHHEEIIDQIQFLYQLDDKYWTVYETFHLGKEE</sequence>
<feature type="active site" description="Proton acceptor" evidence="2">
    <location>
        <position position="114"/>
    </location>
</feature>
<dbReference type="AlphaFoldDB" id="A0A1G8J851"/>
<dbReference type="EMBL" id="FNDU01000006">
    <property type="protein sequence ID" value="SDI27415.1"/>
    <property type="molecule type" value="Genomic_DNA"/>
</dbReference>
<feature type="short sequence motif" description="HXTX 2" evidence="2">
    <location>
        <begin position="114"/>
        <end position="117"/>
    </location>
</feature>